<dbReference type="InterPro" id="IPR014026">
    <property type="entry name" value="UDP-Glc/GDP-Man_DH_dimer"/>
</dbReference>
<dbReference type="Gene3D" id="3.40.50.720">
    <property type="entry name" value="NAD(P)-binding Rossmann-like Domain"/>
    <property type="match status" value="2"/>
</dbReference>
<evidence type="ECO:0000259" key="11">
    <source>
        <dbReference type="SMART" id="SM00984"/>
    </source>
</evidence>
<comment type="similarity">
    <text evidence="2 7">Belongs to the UDP-glucose/GDP-mannose dehydrogenase family.</text>
</comment>
<feature type="binding site" evidence="9">
    <location>
        <position position="318"/>
    </location>
    <ligand>
        <name>substrate</name>
    </ligand>
</feature>
<dbReference type="SUPFAM" id="SSF48179">
    <property type="entry name" value="6-phosphogluconate dehydrogenase C-terminal domain-like"/>
    <property type="match status" value="1"/>
</dbReference>
<dbReference type="Proteomes" id="UP000034349">
    <property type="component" value="Unassembled WGS sequence"/>
</dbReference>
<evidence type="ECO:0000256" key="8">
    <source>
        <dbReference type="PIRSR" id="PIRSR500134-1"/>
    </source>
</evidence>
<keyword evidence="4 7" id="KW-0560">Oxidoreductase</keyword>
<dbReference type="GO" id="GO:0003979">
    <property type="term" value="F:UDP-glucose 6-dehydrogenase activity"/>
    <property type="evidence" value="ECO:0007669"/>
    <property type="project" value="UniProtKB-EC"/>
</dbReference>
<dbReference type="InterPro" id="IPR028357">
    <property type="entry name" value="UDPglc_DH_bac"/>
</dbReference>
<dbReference type="Pfam" id="PF00984">
    <property type="entry name" value="UDPG_MGDP_dh"/>
    <property type="match status" value="1"/>
</dbReference>
<comment type="caution">
    <text evidence="12">The sequence shown here is derived from an EMBL/GenBank/DDBJ whole genome shotgun (WGS) entry which is preliminary data.</text>
</comment>
<evidence type="ECO:0000256" key="6">
    <source>
        <dbReference type="ARBA" id="ARBA00047473"/>
    </source>
</evidence>
<proteinExistence type="inferred from homology"/>
<organism evidence="12 13">
    <name type="scientific">Candidatus Roizmanbacteria bacterium GW2011_GWA2_32_13</name>
    <dbReference type="NCBI Taxonomy" id="1618475"/>
    <lineage>
        <taxon>Bacteria</taxon>
        <taxon>Candidatus Roizmaniibacteriota</taxon>
    </lineage>
</organism>
<feature type="binding site" evidence="10">
    <location>
        <position position="122"/>
    </location>
    <ligand>
        <name>NAD(+)</name>
        <dbReference type="ChEBI" id="CHEBI:57540"/>
    </ligand>
</feature>
<evidence type="ECO:0000313" key="13">
    <source>
        <dbReference type="Proteomes" id="UP000034349"/>
    </source>
</evidence>
<evidence type="ECO:0000313" key="12">
    <source>
        <dbReference type="EMBL" id="KKP37676.1"/>
    </source>
</evidence>
<dbReference type="GO" id="GO:0000271">
    <property type="term" value="P:polysaccharide biosynthetic process"/>
    <property type="evidence" value="ECO:0007669"/>
    <property type="project" value="InterPro"/>
</dbReference>
<protein>
    <recommendedName>
        <fullName evidence="3 7">UDP-glucose 6-dehydrogenase</fullName>
        <ecNumber evidence="3 7">1.1.1.22</ecNumber>
    </recommendedName>
</protein>
<feature type="active site" description="Nucleophile" evidence="8">
    <location>
        <position position="261"/>
    </location>
</feature>
<dbReference type="SUPFAM" id="SSF51735">
    <property type="entry name" value="NAD(P)-binding Rossmann-fold domains"/>
    <property type="match status" value="1"/>
</dbReference>
<feature type="binding site" evidence="9">
    <location>
        <begin position="250"/>
        <end position="254"/>
    </location>
    <ligand>
        <name>substrate</name>
    </ligand>
</feature>
<dbReference type="Gene3D" id="1.20.5.100">
    <property type="entry name" value="Cytochrome c1, transmembrane anchor, C-terminal"/>
    <property type="match status" value="1"/>
</dbReference>
<evidence type="ECO:0000256" key="5">
    <source>
        <dbReference type="ARBA" id="ARBA00023027"/>
    </source>
</evidence>
<dbReference type="InterPro" id="IPR036220">
    <property type="entry name" value="UDP-Glc/GDP-Man_DH_C_sf"/>
</dbReference>
<dbReference type="UniPathway" id="UPA00038">
    <property type="reaction ID" value="UER00491"/>
</dbReference>
<dbReference type="InterPro" id="IPR014027">
    <property type="entry name" value="UDP-Glc/GDP-Man_DH_C"/>
</dbReference>
<dbReference type="InterPro" id="IPR001732">
    <property type="entry name" value="UDP-Glc/GDP-Man_DH_N"/>
</dbReference>
<gene>
    <name evidence="12" type="ORF">UR23_C0001G0019</name>
</gene>
<evidence type="ECO:0000256" key="9">
    <source>
        <dbReference type="PIRSR" id="PIRSR500134-2"/>
    </source>
</evidence>
<feature type="binding site" evidence="10">
    <location>
        <position position="35"/>
    </location>
    <ligand>
        <name>NAD(+)</name>
        <dbReference type="ChEBI" id="CHEBI:57540"/>
    </ligand>
</feature>
<dbReference type="GO" id="GO:0006065">
    <property type="term" value="P:UDP-glucuronate biosynthetic process"/>
    <property type="evidence" value="ECO:0007669"/>
    <property type="project" value="UniProtKB-UniPathway"/>
</dbReference>
<dbReference type="GO" id="GO:0051287">
    <property type="term" value="F:NAD binding"/>
    <property type="evidence" value="ECO:0007669"/>
    <property type="project" value="InterPro"/>
</dbReference>
<feature type="binding site" evidence="9">
    <location>
        <position position="258"/>
    </location>
    <ligand>
        <name>substrate</name>
    </ligand>
</feature>
<feature type="binding site" evidence="9">
    <location>
        <position position="205"/>
    </location>
    <ligand>
        <name>substrate</name>
    </ligand>
</feature>
<dbReference type="InterPro" id="IPR008927">
    <property type="entry name" value="6-PGluconate_DH-like_C_sf"/>
</dbReference>
<dbReference type="PANTHER" id="PTHR43750">
    <property type="entry name" value="UDP-GLUCOSE 6-DEHYDROGENASE TUAD"/>
    <property type="match status" value="1"/>
</dbReference>
<reference evidence="12 13" key="1">
    <citation type="journal article" date="2015" name="Nature">
        <title>rRNA introns, odd ribosomes, and small enigmatic genomes across a large radiation of phyla.</title>
        <authorList>
            <person name="Brown C.T."/>
            <person name="Hug L.A."/>
            <person name="Thomas B.C."/>
            <person name="Sharon I."/>
            <person name="Castelle C.J."/>
            <person name="Singh A."/>
            <person name="Wilkins M.J."/>
            <person name="Williams K.H."/>
            <person name="Banfield J.F."/>
        </authorList>
    </citation>
    <scope>NUCLEOTIDE SEQUENCE [LARGE SCALE GENOMIC DNA]</scope>
</reference>
<dbReference type="PIRSF" id="PIRSF000124">
    <property type="entry name" value="UDPglc_GDPman_dh"/>
    <property type="match status" value="1"/>
</dbReference>
<dbReference type="EMBL" id="LBOK01000001">
    <property type="protein sequence ID" value="KKP37676.1"/>
    <property type="molecule type" value="Genomic_DNA"/>
</dbReference>
<feature type="binding site" evidence="9">
    <location>
        <begin position="153"/>
        <end position="156"/>
    </location>
    <ligand>
        <name>substrate</name>
    </ligand>
</feature>
<evidence type="ECO:0000256" key="1">
    <source>
        <dbReference type="ARBA" id="ARBA00004701"/>
    </source>
</evidence>
<feature type="domain" description="UDP-glucose/GDP-mannose dehydrogenase C-terminal" evidence="11">
    <location>
        <begin position="311"/>
        <end position="413"/>
    </location>
</feature>
<dbReference type="SUPFAM" id="SSF52413">
    <property type="entry name" value="UDP-glucose/GDP-mannose dehydrogenase C-terminal domain"/>
    <property type="match status" value="1"/>
</dbReference>
<dbReference type="AlphaFoldDB" id="A0A0F9ZFI7"/>
<feature type="binding site" evidence="10">
    <location>
        <position position="156"/>
    </location>
    <ligand>
        <name>NAD(+)</name>
        <dbReference type="ChEBI" id="CHEBI:57540"/>
    </ligand>
</feature>
<dbReference type="InterPro" id="IPR036291">
    <property type="entry name" value="NAD(P)-bd_dom_sf"/>
</dbReference>
<dbReference type="SMART" id="SM00984">
    <property type="entry name" value="UDPG_MGDP_dh_C"/>
    <property type="match status" value="1"/>
</dbReference>
<evidence type="ECO:0000256" key="3">
    <source>
        <dbReference type="ARBA" id="ARBA00012954"/>
    </source>
</evidence>
<evidence type="ECO:0000256" key="2">
    <source>
        <dbReference type="ARBA" id="ARBA00006601"/>
    </source>
</evidence>
<evidence type="ECO:0000256" key="4">
    <source>
        <dbReference type="ARBA" id="ARBA00023002"/>
    </source>
</evidence>
<dbReference type="PIRSF" id="PIRSF500134">
    <property type="entry name" value="UDPglc_DH_bac"/>
    <property type="match status" value="1"/>
</dbReference>
<dbReference type="PANTHER" id="PTHR43750:SF3">
    <property type="entry name" value="UDP-GLUCOSE 6-DEHYDROGENASE TUAD"/>
    <property type="match status" value="1"/>
</dbReference>
<evidence type="ECO:0000256" key="7">
    <source>
        <dbReference type="PIRNR" id="PIRNR000124"/>
    </source>
</evidence>
<dbReference type="EC" id="1.1.1.22" evidence="3 7"/>
<name>A0A0F9ZFI7_9BACT</name>
<feature type="binding site" evidence="10">
    <location>
        <position position="264"/>
    </location>
    <ligand>
        <name>NAD(+)</name>
        <dbReference type="ChEBI" id="CHEBI:57540"/>
    </ligand>
</feature>
<dbReference type="InterPro" id="IPR017476">
    <property type="entry name" value="UDP-Glc/GDP-Man"/>
</dbReference>
<comment type="pathway">
    <text evidence="1">Nucleotide-sugar biosynthesis; UDP-alpha-D-glucuronate biosynthesis; UDP-alpha-D-glucuronate from UDP-alpha-D-glucose: step 1/1.</text>
</comment>
<feature type="binding site" evidence="10">
    <location>
        <position position="325"/>
    </location>
    <ligand>
        <name>NAD(+)</name>
        <dbReference type="ChEBI" id="CHEBI:57540"/>
    </ligand>
</feature>
<sequence>MTITIIGHGYVGLVTACVFADFGNKVWVIGHTKEKLIRLKSGDPIIYEPGLKELLQKNLQAKRIFFTLEYEQAIAESDIILITVGTPPKESGEADLTAVIDVARKIGKNLKKDFTVISCKSTVPVGTNKKIEIIIKRHKSKNREFAVASVPEFLREGTALQDTYYPDRVVIGSDSKRAVDLLLELHQPVNSKKIITNLTSAELIKYTSNCMLATKISFANIISLYCEKVGGDVESVLEAVGLDKRIGRTFLYPGVGYGGSCLPKDVKAFISIGKDKRIDTSFFHSIENINKEVKTNFINKIINNAPGKKIAILGLSFKPDTDDIREAPSLYIIDELLKNGFEIKAYDPVASNNIKILLGDKIKIVKDPYVAIDKADSLVIITEWNEFKQIDLSKVKKLLKHPVIFDGRNIYKPEVMKKMGFKYFSIGRPS</sequence>
<feature type="binding site" evidence="10">
    <location>
        <position position="86"/>
    </location>
    <ligand>
        <name>NAD(+)</name>
        <dbReference type="ChEBI" id="CHEBI:57540"/>
    </ligand>
</feature>
<keyword evidence="5 7" id="KW-0520">NAD</keyword>
<dbReference type="NCBIfam" id="TIGR03026">
    <property type="entry name" value="NDP-sugDHase"/>
    <property type="match status" value="1"/>
</dbReference>
<accession>A0A0F9ZFI7</accession>
<dbReference type="PATRIC" id="fig|1618475.3.peg.18"/>
<evidence type="ECO:0000256" key="10">
    <source>
        <dbReference type="PIRSR" id="PIRSR500134-3"/>
    </source>
</evidence>
<dbReference type="Pfam" id="PF03721">
    <property type="entry name" value="UDPG_MGDP_dh_N"/>
    <property type="match status" value="1"/>
</dbReference>
<comment type="catalytic activity">
    <reaction evidence="6 7">
        <text>UDP-alpha-D-glucose + 2 NAD(+) + H2O = UDP-alpha-D-glucuronate + 2 NADH + 3 H(+)</text>
        <dbReference type="Rhea" id="RHEA:23596"/>
        <dbReference type="ChEBI" id="CHEBI:15377"/>
        <dbReference type="ChEBI" id="CHEBI:15378"/>
        <dbReference type="ChEBI" id="CHEBI:57540"/>
        <dbReference type="ChEBI" id="CHEBI:57945"/>
        <dbReference type="ChEBI" id="CHEBI:58052"/>
        <dbReference type="ChEBI" id="CHEBI:58885"/>
        <dbReference type="EC" id="1.1.1.22"/>
    </reaction>
</comment>
<dbReference type="Pfam" id="PF03720">
    <property type="entry name" value="UDPG_MGDP_dh_C"/>
    <property type="match status" value="1"/>
</dbReference>